<evidence type="ECO:0000256" key="2">
    <source>
        <dbReference type="ARBA" id="ARBA00022723"/>
    </source>
</evidence>
<keyword evidence="4" id="KW-0862">Zinc</keyword>
<evidence type="ECO:0000256" key="1">
    <source>
        <dbReference type="ARBA" id="ARBA00022670"/>
    </source>
</evidence>
<proteinExistence type="predicted"/>
<feature type="region of interest" description="Disordered" evidence="6">
    <location>
        <begin position="105"/>
        <end position="136"/>
    </location>
</feature>
<comment type="caution">
    <text evidence="8">The sequence shown here is derived from an EMBL/GenBank/DDBJ whole genome shotgun (WGS) entry which is preliminary data.</text>
</comment>
<dbReference type="EMBL" id="BSUZ01000001">
    <property type="protein sequence ID" value="GMA85712.1"/>
    <property type="molecule type" value="Genomic_DNA"/>
</dbReference>
<evidence type="ECO:0000313" key="8">
    <source>
        <dbReference type="EMBL" id="GMA85712.1"/>
    </source>
</evidence>
<dbReference type="Proteomes" id="UP001157017">
    <property type="component" value="Unassembled WGS sequence"/>
</dbReference>
<keyword evidence="1" id="KW-0645">Protease</keyword>
<evidence type="ECO:0000256" key="3">
    <source>
        <dbReference type="ARBA" id="ARBA00022801"/>
    </source>
</evidence>
<name>A0ABQ6JFM1_9ACTN</name>
<organism evidence="8 9">
    <name type="scientific">Angustibacter aerolatus</name>
    <dbReference type="NCBI Taxonomy" id="1162965"/>
    <lineage>
        <taxon>Bacteria</taxon>
        <taxon>Bacillati</taxon>
        <taxon>Actinomycetota</taxon>
        <taxon>Actinomycetes</taxon>
        <taxon>Kineosporiales</taxon>
        <taxon>Kineosporiaceae</taxon>
    </lineage>
</organism>
<evidence type="ECO:0000256" key="5">
    <source>
        <dbReference type="ARBA" id="ARBA00023049"/>
    </source>
</evidence>
<feature type="domain" description="FTP" evidence="7">
    <location>
        <begin position="137"/>
        <end position="181"/>
    </location>
</feature>
<evidence type="ECO:0000259" key="7">
    <source>
        <dbReference type="Pfam" id="PF07504"/>
    </source>
</evidence>
<feature type="compositionally biased region" description="Low complexity" evidence="6">
    <location>
        <begin position="1"/>
        <end position="33"/>
    </location>
</feature>
<feature type="region of interest" description="Disordered" evidence="6">
    <location>
        <begin position="1"/>
        <end position="39"/>
    </location>
</feature>
<protein>
    <recommendedName>
        <fullName evidence="7">FTP domain-containing protein</fullName>
    </recommendedName>
</protein>
<gene>
    <name evidence="8" type="ORF">GCM10025868_09620</name>
</gene>
<evidence type="ECO:0000256" key="6">
    <source>
        <dbReference type="SAM" id="MobiDB-lite"/>
    </source>
</evidence>
<dbReference type="Pfam" id="PF07504">
    <property type="entry name" value="FTP"/>
    <property type="match status" value="1"/>
</dbReference>
<keyword evidence="5" id="KW-0482">Metalloprotease</keyword>
<evidence type="ECO:0000256" key="4">
    <source>
        <dbReference type="ARBA" id="ARBA00022833"/>
    </source>
</evidence>
<keyword evidence="3" id="KW-0378">Hydrolase</keyword>
<keyword evidence="9" id="KW-1185">Reference proteome</keyword>
<sequence length="196" mass="20216">MALVPAVAADAAPTRDASPMASARSAGHGAAARLSTSTDATVDVRVARSRTEQQAAQRRLATAVVRPGVQQLRDALGSQGVLDVDPLTGTPREVAKVNDFLTGRRLGQGPRRRAAVRAQPPRGVRPHGEGPAGPEAQRDYVDVAGIHHLSWLQTSDGLALFGNGLKANVAKDGRLISVQGSPVANLAAPAALRAPG</sequence>
<accession>A0ABQ6JFM1</accession>
<keyword evidence="2" id="KW-0479">Metal-binding</keyword>
<evidence type="ECO:0000313" key="9">
    <source>
        <dbReference type="Proteomes" id="UP001157017"/>
    </source>
</evidence>
<dbReference type="InterPro" id="IPR011096">
    <property type="entry name" value="FTP_domain"/>
</dbReference>
<reference evidence="9" key="1">
    <citation type="journal article" date="2019" name="Int. J. Syst. Evol. Microbiol.">
        <title>The Global Catalogue of Microorganisms (GCM) 10K type strain sequencing project: providing services to taxonomists for standard genome sequencing and annotation.</title>
        <authorList>
            <consortium name="The Broad Institute Genomics Platform"/>
            <consortium name="The Broad Institute Genome Sequencing Center for Infectious Disease"/>
            <person name="Wu L."/>
            <person name="Ma J."/>
        </authorList>
    </citation>
    <scope>NUCLEOTIDE SEQUENCE [LARGE SCALE GENOMIC DNA]</scope>
    <source>
        <strain evidence="9">NBRC 108730</strain>
    </source>
</reference>